<keyword evidence="1" id="KW-0732">Signal</keyword>
<dbReference type="PROSITE" id="PS00134">
    <property type="entry name" value="TRYPSIN_HIS"/>
    <property type="match status" value="1"/>
</dbReference>
<dbReference type="InterPro" id="IPR001254">
    <property type="entry name" value="Trypsin_dom"/>
</dbReference>
<dbReference type="RefSeq" id="WP_379089980.1">
    <property type="nucleotide sequence ID" value="NZ_JBHTJO010000001.1"/>
</dbReference>
<reference evidence="4" key="1">
    <citation type="journal article" date="2019" name="Int. J. Syst. Evol. Microbiol.">
        <title>The Global Catalogue of Microorganisms (GCM) 10K type strain sequencing project: providing services to taxonomists for standard genome sequencing and annotation.</title>
        <authorList>
            <consortium name="The Broad Institute Genomics Platform"/>
            <consortium name="The Broad Institute Genome Sequencing Center for Infectious Disease"/>
            <person name="Wu L."/>
            <person name="Ma J."/>
        </authorList>
    </citation>
    <scope>NUCLEOTIDE SEQUENCE [LARGE SCALE GENOMIC DNA]</scope>
    <source>
        <strain evidence="4">CCUG 61697</strain>
    </source>
</reference>
<sequence length="321" mass="34336">MRSLILGSLFCLLAATPGMLAVSPASALSDATTDSSDRFPFVVEIKRDGKLMCSGTVLYPRIVVTAAHCVQKKVYWRGGLVYVDEYAAADALTVSVTRHGEAREYRVTDVDVSPDWRRVIRNSNAGDRFLHDVAVIVTAEPVAVGLPPGLMQLARTAAAAEAAQYHADDRPSPQTDDADALGPLDGHGVIVAFGADHCEPMRGCDNAGIRRYQPVVIKQSVECFRNRYTRPKHPSLSPAAGDDVPPAVWCMESLVFPGDSGGALFVKGADGTLSFMGVISAQQGLPPTLAVLQRNKRSVASALYPNLGFITEAARKLGYVP</sequence>
<dbReference type="SMART" id="SM00020">
    <property type="entry name" value="Tryp_SPc"/>
    <property type="match status" value="1"/>
</dbReference>
<evidence type="ECO:0000313" key="4">
    <source>
        <dbReference type="Proteomes" id="UP001597102"/>
    </source>
</evidence>
<evidence type="ECO:0000259" key="2">
    <source>
        <dbReference type="PROSITE" id="PS50240"/>
    </source>
</evidence>
<accession>A0ABW3JBR5</accession>
<dbReference type="InterPro" id="IPR043504">
    <property type="entry name" value="Peptidase_S1_PA_chymotrypsin"/>
</dbReference>
<dbReference type="InterPro" id="IPR051333">
    <property type="entry name" value="CLIP_Serine_Protease"/>
</dbReference>
<dbReference type="EC" id="3.4.21.-" evidence="3"/>
<feature type="chain" id="PRO_5046400621" evidence="1">
    <location>
        <begin position="28"/>
        <end position="321"/>
    </location>
</feature>
<dbReference type="PROSITE" id="PS50240">
    <property type="entry name" value="TRYPSIN_DOM"/>
    <property type="match status" value="1"/>
</dbReference>
<proteinExistence type="predicted"/>
<dbReference type="EMBL" id="JBHTJO010000001">
    <property type="protein sequence ID" value="MFD0987724.1"/>
    <property type="molecule type" value="Genomic_DNA"/>
</dbReference>
<evidence type="ECO:0000256" key="1">
    <source>
        <dbReference type="SAM" id="SignalP"/>
    </source>
</evidence>
<dbReference type="GO" id="GO:0016787">
    <property type="term" value="F:hydrolase activity"/>
    <property type="evidence" value="ECO:0007669"/>
    <property type="project" value="UniProtKB-KW"/>
</dbReference>
<keyword evidence="4" id="KW-1185">Reference proteome</keyword>
<dbReference type="SUPFAM" id="SSF50494">
    <property type="entry name" value="Trypsin-like serine proteases"/>
    <property type="match status" value="1"/>
</dbReference>
<organism evidence="3 4">
    <name type="scientific">Methyloligella solikamskensis</name>
    <dbReference type="NCBI Taxonomy" id="1177756"/>
    <lineage>
        <taxon>Bacteria</taxon>
        <taxon>Pseudomonadati</taxon>
        <taxon>Pseudomonadota</taxon>
        <taxon>Alphaproteobacteria</taxon>
        <taxon>Hyphomicrobiales</taxon>
        <taxon>Hyphomicrobiaceae</taxon>
        <taxon>Methyloligella</taxon>
    </lineage>
</organism>
<name>A0ABW3JBR5_9HYPH</name>
<comment type="caution">
    <text evidence="3">The sequence shown here is derived from an EMBL/GenBank/DDBJ whole genome shotgun (WGS) entry which is preliminary data.</text>
</comment>
<dbReference type="Proteomes" id="UP001597102">
    <property type="component" value="Unassembled WGS sequence"/>
</dbReference>
<dbReference type="Pfam" id="PF00089">
    <property type="entry name" value="Trypsin"/>
    <property type="match status" value="1"/>
</dbReference>
<dbReference type="PANTHER" id="PTHR24260">
    <property type="match status" value="1"/>
</dbReference>
<dbReference type="InterPro" id="IPR009003">
    <property type="entry name" value="Peptidase_S1_PA"/>
</dbReference>
<feature type="domain" description="Peptidase S1" evidence="2">
    <location>
        <begin position="5"/>
        <end position="321"/>
    </location>
</feature>
<protein>
    <submittedName>
        <fullName evidence="3">Trypsin-like serine protease</fullName>
        <ecNumber evidence="3">3.4.21.-</ecNumber>
    </submittedName>
</protein>
<keyword evidence="3" id="KW-0378">Hydrolase</keyword>
<dbReference type="InterPro" id="IPR018114">
    <property type="entry name" value="TRYPSIN_HIS"/>
</dbReference>
<dbReference type="Gene3D" id="2.40.10.10">
    <property type="entry name" value="Trypsin-like serine proteases"/>
    <property type="match status" value="1"/>
</dbReference>
<dbReference type="PANTHER" id="PTHR24260:SF136">
    <property type="entry name" value="GH08193P-RELATED"/>
    <property type="match status" value="1"/>
</dbReference>
<evidence type="ECO:0000313" key="3">
    <source>
        <dbReference type="EMBL" id="MFD0987724.1"/>
    </source>
</evidence>
<gene>
    <name evidence="3" type="ORF">ACFQ2F_11520</name>
</gene>
<feature type="signal peptide" evidence="1">
    <location>
        <begin position="1"/>
        <end position="27"/>
    </location>
</feature>